<reference evidence="1 2" key="1">
    <citation type="submission" date="2019-05" db="EMBL/GenBank/DDBJ databases">
        <title>Another draft genome of Portunus trituberculatus and its Hox gene families provides insights of decapod evolution.</title>
        <authorList>
            <person name="Jeong J.-H."/>
            <person name="Song I."/>
            <person name="Kim S."/>
            <person name="Choi T."/>
            <person name="Kim D."/>
            <person name="Ryu S."/>
            <person name="Kim W."/>
        </authorList>
    </citation>
    <scope>NUCLEOTIDE SEQUENCE [LARGE SCALE GENOMIC DNA]</scope>
    <source>
        <tissue evidence="1">Muscle</tissue>
    </source>
</reference>
<dbReference type="Proteomes" id="UP000324222">
    <property type="component" value="Unassembled WGS sequence"/>
</dbReference>
<keyword evidence="2" id="KW-1185">Reference proteome</keyword>
<comment type="caution">
    <text evidence="1">The sequence shown here is derived from an EMBL/GenBank/DDBJ whole genome shotgun (WGS) entry which is preliminary data.</text>
</comment>
<sequence length="98" mass="10901">MSLYCVEGQVHREQQAEESREEAAMEFIMDEVCSTISEEIEGGVGESHPRATKNLKNVYLVASLLTDRYKCLETTSLNDQVIEVGNQKQAGSSGVYKI</sequence>
<organism evidence="1 2">
    <name type="scientific">Portunus trituberculatus</name>
    <name type="common">Swimming crab</name>
    <name type="synonym">Neptunus trituberculatus</name>
    <dbReference type="NCBI Taxonomy" id="210409"/>
    <lineage>
        <taxon>Eukaryota</taxon>
        <taxon>Metazoa</taxon>
        <taxon>Ecdysozoa</taxon>
        <taxon>Arthropoda</taxon>
        <taxon>Crustacea</taxon>
        <taxon>Multicrustacea</taxon>
        <taxon>Malacostraca</taxon>
        <taxon>Eumalacostraca</taxon>
        <taxon>Eucarida</taxon>
        <taxon>Decapoda</taxon>
        <taxon>Pleocyemata</taxon>
        <taxon>Brachyura</taxon>
        <taxon>Eubrachyura</taxon>
        <taxon>Portunoidea</taxon>
        <taxon>Portunidae</taxon>
        <taxon>Portuninae</taxon>
        <taxon>Portunus</taxon>
    </lineage>
</organism>
<protein>
    <submittedName>
        <fullName evidence="1">Uncharacterized protein</fullName>
    </submittedName>
</protein>
<gene>
    <name evidence="1" type="ORF">E2C01_027669</name>
</gene>
<name>A0A5B7ELH8_PORTR</name>
<accession>A0A5B7ELH8</accession>
<dbReference type="AlphaFoldDB" id="A0A5B7ELH8"/>
<evidence type="ECO:0000313" key="1">
    <source>
        <dbReference type="EMBL" id="MPC34285.1"/>
    </source>
</evidence>
<evidence type="ECO:0000313" key="2">
    <source>
        <dbReference type="Proteomes" id="UP000324222"/>
    </source>
</evidence>
<proteinExistence type="predicted"/>
<dbReference type="EMBL" id="VSRR010003022">
    <property type="protein sequence ID" value="MPC34285.1"/>
    <property type="molecule type" value="Genomic_DNA"/>
</dbReference>